<reference evidence="2 3" key="2">
    <citation type="submission" date="2018-03" db="EMBL/GenBank/DDBJ databases">
        <authorList>
            <person name="Keele B.F."/>
        </authorList>
    </citation>
    <scope>NUCLEOTIDE SEQUENCE [LARGE SCALE GENOMIC DNA]</scope>
    <source>
        <strain evidence="2 3">D13</strain>
    </source>
</reference>
<keyword evidence="1" id="KW-0732">Signal</keyword>
<evidence type="ECO:0000256" key="1">
    <source>
        <dbReference type="SAM" id="SignalP"/>
    </source>
</evidence>
<proteinExistence type="predicted"/>
<feature type="signal peptide" evidence="1">
    <location>
        <begin position="1"/>
        <end position="43"/>
    </location>
</feature>
<dbReference type="RefSeq" id="WP_106890501.1">
    <property type="nucleotide sequence ID" value="NZ_CP027860.1"/>
</dbReference>
<dbReference type="AlphaFoldDB" id="A0A2P1PP02"/>
<dbReference type="Proteomes" id="UP000241074">
    <property type="component" value="Chromosome"/>
</dbReference>
<evidence type="ECO:0008006" key="4">
    <source>
        <dbReference type="Google" id="ProtNLM"/>
    </source>
</evidence>
<keyword evidence="3" id="KW-1185">Reference proteome</keyword>
<feature type="chain" id="PRO_5015172763" description="Toxin co-regulated pilus biosynthesis protein Q C-terminal domain-containing protein" evidence="1">
    <location>
        <begin position="44"/>
        <end position="222"/>
    </location>
</feature>
<name>A0A2P1PP02_9GAMM</name>
<gene>
    <name evidence="2" type="ORF">C7S18_04865</name>
</gene>
<protein>
    <recommendedName>
        <fullName evidence="4">Toxin co-regulated pilus biosynthesis protein Q C-terminal domain-containing protein</fullName>
    </recommendedName>
</protein>
<evidence type="ECO:0000313" key="2">
    <source>
        <dbReference type="EMBL" id="AVP96573.1"/>
    </source>
</evidence>
<organism evidence="2 3">
    <name type="scientific">Ahniella affigens</name>
    <dbReference type="NCBI Taxonomy" id="2021234"/>
    <lineage>
        <taxon>Bacteria</taxon>
        <taxon>Pseudomonadati</taxon>
        <taxon>Pseudomonadota</taxon>
        <taxon>Gammaproteobacteria</taxon>
        <taxon>Lysobacterales</taxon>
        <taxon>Rhodanobacteraceae</taxon>
        <taxon>Ahniella</taxon>
    </lineage>
</organism>
<evidence type="ECO:0000313" key="3">
    <source>
        <dbReference type="Proteomes" id="UP000241074"/>
    </source>
</evidence>
<accession>A0A2P1PP02</accession>
<reference evidence="2 3" key="1">
    <citation type="submission" date="2018-03" db="EMBL/GenBank/DDBJ databases">
        <title>Ahniella affigens gen. nov., sp. nov., a gammaproteobacterium isolated from sandy soil near a stream.</title>
        <authorList>
            <person name="Ko Y."/>
            <person name="Kim J.-H."/>
        </authorList>
    </citation>
    <scope>NUCLEOTIDE SEQUENCE [LARGE SCALE GENOMIC DNA]</scope>
    <source>
        <strain evidence="2 3">D13</strain>
    </source>
</reference>
<sequence length="222" mass="24063">MRTSIPRTNAPHKVSLRPITSCAALLIALVAPVAAAKSAQASAAPQPKAGLTTQTGFLSFTAAGKQLRGRLQIPRVNLDRRFPDPISPAEMGAALAQDFSLVADGQFCKVRWLNVERAASATLVEWELNTDCPARPERLDAHFSPFGQKQPQYRTLVTWHLEQNVQYALSTANEACVGFTAEPRWQQLVEIAVLPALIDTVGTTPSVTVNTIPTRKPVNSGR</sequence>
<dbReference type="KEGG" id="xba:C7S18_04865"/>
<dbReference type="EMBL" id="CP027860">
    <property type="protein sequence ID" value="AVP96573.1"/>
    <property type="molecule type" value="Genomic_DNA"/>
</dbReference>